<organism evidence="2 3">
    <name type="scientific">Leishmania mexicana (strain MHOM/GT/2001/U1103)</name>
    <dbReference type="NCBI Taxonomy" id="929439"/>
    <lineage>
        <taxon>Eukaryota</taxon>
        <taxon>Discoba</taxon>
        <taxon>Euglenozoa</taxon>
        <taxon>Kinetoplastea</taxon>
        <taxon>Metakinetoplastina</taxon>
        <taxon>Trypanosomatida</taxon>
        <taxon>Trypanosomatidae</taxon>
        <taxon>Leishmaniinae</taxon>
        <taxon>Leishmania</taxon>
    </lineage>
</organism>
<feature type="compositionally biased region" description="Basic and acidic residues" evidence="1">
    <location>
        <begin position="63"/>
        <end position="89"/>
    </location>
</feature>
<dbReference type="OMA" id="LRRYWYT"/>
<protein>
    <submittedName>
        <fullName evidence="2">Uncharacterized protein</fullName>
    </submittedName>
</protein>
<dbReference type="GeneID" id="13453812"/>
<reference evidence="2 3" key="1">
    <citation type="journal article" date="2011" name="Genome Res.">
        <title>Chromosome and gene copy number variation allow major structural change between species and strains of Leishmania.</title>
        <authorList>
            <person name="Rogers M.B."/>
            <person name="Hilley J.D."/>
            <person name="Dickens N.J."/>
            <person name="Wilkes J."/>
            <person name="Bates P.A."/>
            <person name="Depledge D.P."/>
            <person name="Harris D."/>
            <person name="Her Y."/>
            <person name="Herzyk P."/>
            <person name="Imamura H."/>
            <person name="Otto T.D."/>
            <person name="Sanders M."/>
            <person name="Seeger K."/>
            <person name="Dujardin J.C."/>
            <person name="Berriman M."/>
            <person name="Smith D.F."/>
            <person name="Hertz-Fowler C."/>
            <person name="Mottram J.C."/>
        </authorList>
    </citation>
    <scope>NUCLEOTIDE SEQUENCE [LARGE SCALE GENOMIC DNA]</scope>
    <source>
        <strain evidence="2 3">MHOM/GT/2001/U1103</strain>
    </source>
</reference>
<feature type="compositionally biased region" description="Basic and acidic residues" evidence="1">
    <location>
        <begin position="155"/>
        <end position="165"/>
    </location>
</feature>
<feature type="region of interest" description="Disordered" evidence="1">
    <location>
        <begin position="270"/>
        <end position="313"/>
    </location>
</feature>
<dbReference type="RefSeq" id="XP_003878293.1">
    <property type="nucleotide sequence ID" value="XM_003878244.1"/>
</dbReference>
<dbReference type="PhylomeDB" id="E9B3M6"/>
<dbReference type="KEGG" id="lmi:LMXM_32_0480"/>
<evidence type="ECO:0000256" key="1">
    <source>
        <dbReference type="SAM" id="MobiDB-lite"/>
    </source>
</evidence>
<evidence type="ECO:0000313" key="3">
    <source>
        <dbReference type="Proteomes" id="UP000007259"/>
    </source>
</evidence>
<dbReference type="AlphaFoldDB" id="E9B3M6"/>
<gene>
    <name evidence="2" type="ORF">LMXM_32_0480</name>
</gene>
<feature type="compositionally biased region" description="Low complexity" evidence="1">
    <location>
        <begin position="92"/>
        <end position="103"/>
    </location>
</feature>
<name>E9B3M6_LEIMU</name>
<dbReference type="VEuPathDB" id="TriTrypDB:LmxM.32.0480"/>
<feature type="compositionally biased region" description="Polar residues" evidence="1">
    <location>
        <begin position="108"/>
        <end position="118"/>
    </location>
</feature>
<keyword evidence="3" id="KW-1185">Reference proteome</keyword>
<dbReference type="EMBL" id="FR799585">
    <property type="protein sequence ID" value="CBZ29843.1"/>
    <property type="molecule type" value="Genomic_DNA"/>
</dbReference>
<feature type="region of interest" description="Disordered" evidence="1">
    <location>
        <begin position="62"/>
        <end position="118"/>
    </location>
</feature>
<feature type="compositionally biased region" description="Low complexity" evidence="1">
    <location>
        <begin position="287"/>
        <end position="298"/>
    </location>
</feature>
<sequence length="663" mass="71414">MDAGSVLDNLLERHRGFVTAPEHTTLAKVHRRHGSTSSAVPPSKMVEAVERGVNPLMLGVQAHKAESAAREKAKARRKGSELDASHRSLELPARSRTASSSPRKASKQSINSSTSAVTVLKTHTQLPAVPAAREMQRAREVAISATLTSRYQELRAKRQQEDVERKHGRSGTASTLHSAATGAGSEGETSAQKRVRTEEKRLPPRGLPLPMTTSTTVSRTRRGVWRRRCTTRKILRLAREISRASALRRYWYTALSDDRAGSGDCGNFAPATHAADDSGRDENKEGAATAAPASKATPTPTPEQLGRCTPPLSLFASNDTTEKRCALRRLRAARRSVNDAHDSPQMSRKRCDVVEGAKAAAATPETVQLPVATAQSAAHRTTPSRTSRRQRKEAIRCVLSSSAASMWALAARIVAERLGTVSQLRLECMATTAPASGLAARRKGPGMLPLSLARLFPLFGALVEVQELELTTAPVRLRSSRNTRRARFASAAGGKSVRGAPELRVLQERRGVVVEEYSETLGVLLLPPQCGADMQAWTDEVTRGLAQGQDTLACASRGDEAAPLPRVNSSPSIVRVPKHFPGASGSFAELLQRLLLRTPTTPATPLAGLRVLVAVFCGEVHTAAEGCDIAARHVHRDEGGLPVPAEGMRADAYPLHRLLHRCL</sequence>
<dbReference type="OrthoDB" id="241557at2759"/>
<evidence type="ECO:0000313" key="2">
    <source>
        <dbReference type="EMBL" id="CBZ29843.1"/>
    </source>
</evidence>
<dbReference type="Proteomes" id="UP000007259">
    <property type="component" value="Chromosome 32"/>
</dbReference>
<accession>E9B3M6</accession>
<feature type="compositionally biased region" description="Basic and acidic residues" evidence="1">
    <location>
        <begin position="274"/>
        <end position="285"/>
    </location>
</feature>
<proteinExistence type="predicted"/>
<feature type="region of interest" description="Disordered" evidence="1">
    <location>
        <begin position="155"/>
        <end position="223"/>
    </location>
</feature>